<feature type="compositionally biased region" description="Basic and acidic residues" evidence="1">
    <location>
        <begin position="1"/>
        <end position="12"/>
    </location>
</feature>
<feature type="transmembrane region" description="Helical" evidence="2">
    <location>
        <begin position="178"/>
        <end position="198"/>
    </location>
</feature>
<keyword evidence="2" id="KW-1133">Transmembrane helix</keyword>
<gene>
    <name evidence="3" type="ORF">OG442_38640</name>
</gene>
<dbReference type="RefSeq" id="WP_329081965.1">
    <property type="nucleotide sequence ID" value="NZ_CP109483.1"/>
</dbReference>
<evidence type="ECO:0000256" key="1">
    <source>
        <dbReference type="SAM" id="MobiDB-lite"/>
    </source>
</evidence>
<name>A0ABZ2AI20_STRNV</name>
<feature type="compositionally biased region" description="Pro residues" evidence="1">
    <location>
        <begin position="39"/>
        <end position="88"/>
    </location>
</feature>
<dbReference type="GeneID" id="91339747"/>
<evidence type="ECO:0000256" key="2">
    <source>
        <dbReference type="SAM" id="Phobius"/>
    </source>
</evidence>
<dbReference type="Proteomes" id="UP001432209">
    <property type="component" value="Chromosome"/>
</dbReference>
<feature type="region of interest" description="Disordered" evidence="1">
    <location>
        <begin position="1"/>
        <end position="88"/>
    </location>
</feature>
<feature type="transmembrane region" description="Helical" evidence="2">
    <location>
        <begin position="116"/>
        <end position="133"/>
    </location>
</feature>
<dbReference type="EMBL" id="CP109495">
    <property type="protein sequence ID" value="WUX56988.1"/>
    <property type="molecule type" value="Genomic_DNA"/>
</dbReference>
<reference evidence="3" key="1">
    <citation type="submission" date="2022-10" db="EMBL/GenBank/DDBJ databases">
        <title>The complete genomes of actinobacterial strains from the NBC collection.</title>
        <authorList>
            <person name="Joergensen T.S."/>
            <person name="Alvarez Arevalo M."/>
            <person name="Sterndorff E.B."/>
            <person name="Faurdal D."/>
            <person name="Vuksanovic O."/>
            <person name="Mourched A.-S."/>
            <person name="Charusanti P."/>
            <person name="Shaw S."/>
            <person name="Blin K."/>
            <person name="Weber T."/>
        </authorList>
    </citation>
    <scope>NUCLEOTIDE SEQUENCE</scope>
    <source>
        <strain evidence="3">NBC_01432</strain>
    </source>
</reference>
<keyword evidence="4" id="KW-1185">Reference proteome</keyword>
<feature type="transmembrane region" description="Helical" evidence="2">
    <location>
        <begin position="88"/>
        <end position="109"/>
    </location>
</feature>
<organism evidence="3 4">
    <name type="scientific">Streptomyces niveus</name>
    <name type="common">Streptomyces spheroides</name>
    <dbReference type="NCBI Taxonomy" id="193462"/>
    <lineage>
        <taxon>Bacteria</taxon>
        <taxon>Bacillati</taxon>
        <taxon>Actinomycetota</taxon>
        <taxon>Actinomycetes</taxon>
        <taxon>Kitasatosporales</taxon>
        <taxon>Streptomycetaceae</taxon>
        <taxon>Streptomyces</taxon>
    </lineage>
</organism>
<feature type="transmembrane region" description="Helical" evidence="2">
    <location>
        <begin position="139"/>
        <end position="158"/>
    </location>
</feature>
<feature type="compositionally biased region" description="Low complexity" evidence="1">
    <location>
        <begin position="18"/>
        <end position="30"/>
    </location>
</feature>
<keyword evidence="2" id="KW-0472">Membrane</keyword>
<accession>A0ABZ2AI20</accession>
<keyword evidence="2" id="KW-0812">Transmembrane</keyword>
<evidence type="ECO:0000313" key="4">
    <source>
        <dbReference type="Proteomes" id="UP001432209"/>
    </source>
</evidence>
<sequence length="597" mass="61533">MAMGRDSDEKGTDGGSPAGDDGPPDAGRPAGEPHDAVPPWVPAQQPPTPPQPAQPPGFGPPPPAFGPPPVFGPPAPAAPPQPVGPPPASGHVAAVALLNLTGLGLGYALIRDWVRLAVALAATGLFLLLVLPADTDGAPGLLVALYALVLIGAALDGARRARVPVPRPPLVLPALRPAVAVALALVLLAIPVGGAVAYEAARDEAVEKMLLGRLADADKKVEATRGSSVSSEDKGPGFTAALGVYRELGENEGDSRAGKLVPERLAAFYDAVSVPYTEKNYCEAVDALTYLRDVPDQVDGDLLGKLATWPDDPLATSLLECGKQGLAAGESVADGGDLGELIATFPKSTQAAAVKPAVDAAIDERAGKLGGADPCTSTTELRNISDMVNSFQTDTAALKKSAASAVESGTYACGVDQFKDKKFDLALETLTAFRSTYKDSGRKDRARDIAIAAEIAAERGAAGKRLPPENTPGGPRLEVVISNDASDAVEILYTGPVTGTIKIKACGGCENYTSYDAVDKACKDSGKGYPKKTLRLPVGDYHFLLKHSGDAADDVTSTTDGMSIDPGYSYTYCSYVVETGPFDSIRPADPVDPVLAG</sequence>
<protein>
    <submittedName>
        <fullName evidence="3">Uncharacterized protein</fullName>
    </submittedName>
</protein>
<proteinExistence type="predicted"/>
<evidence type="ECO:0000313" key="3">
    <source>
        <dbReference type="EMBL" id="WUX56988.1"/>
    </source>
</evidence>